<dbReference type="Proteomes" id="UP001497700">
    <property type="component" value="Unassembled WGS sequence"/>
</dbReference>
<name>A0ACB9YS29_9PEZI</name>
<reference evidence="1 2" key="1">
    <citation type="journal article" date="2022" name="New Phytol.">
        <title>Ecological generalism drives hyperdiversity of secondary metabolite gene clusters in xylarialean endophytes.</title>
        <authorList>
            <person name="Franco M.E.E."/>
            <person name="Wisecaver J.H."/>
            <person name="Arnold A.E."/>
            <person name="Ju Y.M."/>
            <person name="Slot J.C."/>
            <person name="Ahrendt S."/>
            <person name="Moore L.P."/>
            <person name="Eastman K.E."/>
            <person name="Scott K."/>
            <person name="Konkel Z."/>
            <person name="Mondo S.J."/>
            <person name="Kuo A."/>
            <person name="Hayes R.D."/>
            <person name="Haridas S."/>
            <person name="Andreopoulos B."/>
            <person name="Riley R."/>
            <person name="LaButti K."/>
            <person name="Pangilinan J."/>
            <person name="Lipzen A."/>
            <person name="Amirebrahimi M."/>
            <person name="Yan J."/>
            <person name="Adam C."/>
            <person name="Keymanesh K."/>
            <person name="Ng V."/>
            <person name="Louie K."/>
            <person name="Northen T."/>
            <person name="Drula E."/>
            <person name="Henrissat B."/>
            <person name="Hsieh H.M."/>
            <person name="Youens-Clark K."/>
            <person name="Lutzoni F."/>
            <person name="Miadlikowska J."/>
            <person name="Eastwood D.C."/>
            <person name="Hamelin R.C."/>
            <person name="Grigoriev I.V."/>
            <person name="U'Ren J.M."/>
        </authorList>
    </citation>
    <scope>NUCLEOTIDE SEQUENCE [LARGE SCALE GENOMIC DNA]</scope>
    <source>
        <strain evidence="1 2">CBS 119005</strain>
    </source>
</reference>
<proteinExistence type="predicted"/>
<accession>A0ACB9YS29</accession>
<keyword evidence="2" id="KW-1185">Reference proteome</keyword>
<comment type="caution">
    <text evidence="1">The sequence shown here is derived from an EMBL/GenBank/DDBJ whole genome shotgun (WGS) entry which is preliminary data.</text>
</comment>
<protein>
    <submittedName>
        <fullName evidence="1">Uncharacterized protein</fullName>
    </submittedName>
</protein>
<organism evidence="1 2">
    <name type="scientific">Hypoxylon rubiginosum</name>
    <dbReference type="NCBI Taxonomy" id="110542"/>
    <lineage>
        <taxon>Eukaryota</taxon>
        <taxon>Fungi</taxon>
        <taxon>Dikarya</taxon>
        <taxon>Ascomycota</taxon>
        <taxon>Pezizomycotina</taxon>
        <taxon>Sordariomycetes</taxon>
        <taxon>Xylariomycetidae</taxon>
        <taxon>Xylariales</taxon>
        <taxon>Hypoxylaceae</taxon>
        <taxon>Hypoxylon</taxon>
    </lineage>
</organism>
<evidence type="ECO:0000313" key="2">
    <source>
        <dbReference type="Proteomes" id="UP001497700"/>
    </source>
</evidence>
<dbReference type="EMBL" id="MU393536">
    <property type="protein sequence ID" value="KAI4861991.1"/>
    <property type="molecule type" value="Genomic_DNA"/>
</dbReference>
<evidence type="ECO:0000313" key="1">
    <source>
        <dbReference type="EMBL" id="KAI4861991.1"/>
    </source>
</evidence>
<gene>
    <name evidence="1" type="ORF">F4820DRAFT_38770</name>
</gene>
<sequence>MALVVRKVSRSRSDIELGEAVSDFEGILSPEQKAGFLMIRANAIASPPNVRDVMNLTAEIDEKARQQKGGHHRCFGPRFTMILESVQQYVSLGDIIAGGSQNLIACGAWAIVRTTLLTAVRFSTYLDRISLLFMRVGLSAPRYHEMASLFPQSKSLQGLMAQYFTTIVRICHDTVRLCQKSFLGQIKAFIQDRNVAEYESQISDNTNAIREQLQLEKMKHASAVYSMIQSLTVSGTRRRALQSHLQLLDQCSTYPYYRTAWKRIRKQGNATWAYEQATYKTWLDQDISSSLLFRGKLGSGKSVQLANMVDDLNLHHPKNRTVYFFCCQDDSKSLESRTILGCLARQLLEQLPLDLSAELSSDFRGGLDESEIQLILSSALDHAGQTVFIIDGVEACTRNERVLLLGTLGALQRTHQLKICVSFSLEASNEVEKDMDVLCSRMSLTLPRERPELSPYIEAQLISKLQDGSLVVGDPRIILEIRDAIQAGAQGMFLWARLQIESLCFEKTDQDIRKALQHLPRNLPDIFRRILDQCRNEAPTYQSPVLKILAAARRPLSLDEFGEVISLTPGDTDLSPVKVVNDTRNILRCCGSLVVLDEEFFTLHLIHPSVRQFLLGGFEGQNRVPFSIEDAEQELGHRIVTYLNWEGFDAQLSTKTVSTLPADGIPQKIINLSLNDSSKVRSMAIGLLKSQHFKHSVNIGKVLSAEIERFGGTSISQFHFLAYAKKYWLHHTSRVHESPGIFLSLFLKLVHRPNLVEGSIGDDGYSADIKSKVIWAIYESHSALLLAITGNNIRRVQDLNCCVRAAGKIRPHKLLDETLWYDLLGILAQVYRGEDTEKAAFADFIQMHPKTWVDCNPILEKASGNVFMLRDYVALIAQIKDEDGRRYIPSTGVDVYSLCGRLLQAFPEDVSPLANLLSLVDDMTDESYNGLLNLLLQSPAHLEACKKKLADMLQHNYRTPLIDPDVFVGFLGAFDPTDYASNDLLLRALLRLCPNSNAAYDRVLHTLAHSPRHSRYFIAVLSKSVPLPLMDPTVYIKLARVYMSSCDYGKAHRYHEYVNYLSRSQANSKLDTRTPFRALLGLRPVDISFEILSHAIKEEMALLKSKRDKTSCAPSSPSHCSVSMDFEGQDEPLETVQLVPYRNYD</sequence>